<organism evidence="1 2">
    <name type="scientific">Enterococcus termitis</name>
    <dbReference type="NCBI Taxonomy" id="332950"/>
    <lineage>
        <taxon>Bacteria</taxon>
        <taxon>Bacillati</taxon>
        <taxon>Bacillota</taxon>
        <taxon>Bacilli</taxon>
        <taxon>Lactobacillales</taxon>
        <taxon>Enterococcaceae</taxon>
        <taxon>Enterococcus</taxon>
    </lineage>
</organism>
<reference evidence="2" key="1">
    <citation type="submission" date="2016-09" db="EMBL/GenBank/DDBJ databases">
        <authorList>
            <person name="Gulvik C.A."/>
        </authorList>
    </citation>
    <scope>NUCLEOTIDE SEQUENCE [LARGE SCALE GENOMIC DNA]</scope>
    <source>
        <strain evidence="2">LMG 8895</strain>
    </source>
</reference>
<comment type="caution">
    <text evidence="1">The sequence shown here is derived from an EMBL/GenBank/DDBJ whole genome shotgun (WGS) entry which is preliminary data.</text>
</comment>
<dbReference type="RefSeq" id="WP_069664625.1">
    <property type="nucleotide sequence ID" value="NZ_JBHUJJ010000001.1"/>
</dbReference>
<accession>A0A1E5GAZ2</accession>
<sequence length="129" mass="15108">MDQLESQVFLTNVIKELQRIKSYWNKRLKIAAVNSINRNKSKKAIALCSDAVESFINFSQYIQNHNELGIVDQCIELKSYWNQQQNHFGFHELLIDEPLSTLVVIYDLIIDSIDNIEIITKRTIPKKDR</sequence>
<evidence type="ECO:0000313" key="1">
    <source>
        <dbReference type="EMBL" id="OEG09872.1"/>
    </source>
</evidence>
<dbReference type="Proteomes" id="UP000095094">
    <property type="component" value="Unassembled WGS sequence"/>
</dbReference>
<keyword evidence="2" id="KW-1185">Reference proteome</keyword>
<protein>
    <submittedName>
        <fullName evidence="1">Uncharacterized protein</fullName>
    </submittedName>
</protein>
<proteinExistence type="predicted"/>
<name>A0A1E5GAZ2_9ENTE</name>
<gene>
    <name evidence="1" type="ORF">BCR25_10235</name>
</gene>
<evidence type="ECO:0000313" key="2">
    <source>
        <dbReference type="Proteomes" id="UP000095094"/>
    </source>
</evidence>
<dbReference type="EMBL" id="MIJY01000044">
    <property type="protein sequence ID" value="OEG09872.1"/>
    <property type="molecule type" value="Genomic_DNA"/>
</dbReference>
<dbReference type="AlphaFoldDB" id="A0A1E5GAZ2"/>